<keyword evidence="8" id="KW-0902">Two-component regulatory system</keyword>
<name>A0A139BRK6_9PROT</name>
<evidence type="ECO:0000256" key="6">
    <source>
        <dbReference type="ARBA" id="ARBA00022777"/>
    </source>
</evidence>
<keyword evidence="5" id="KW-0547">Nucleotide-binding</keyword>
<evidence type="ECO:0000256" key="3">
    <source>
        <dbReference type="ARBA" id="ARBA00022553"/>
    </source>
</evidence>
<dbReference type="AlphaFoldDB" id="A0A139BRK6"/>
<proteinExistence type="predicted"/>
<evidence type="ECO:0000256" key="5">
    <source>
        <dbReference type="ARBA" id="ARBA00022741"/>
    </source>
</evidence>
<evidence type="ECO:0000256" key="2">
    <source>
        <dbReference type="ARBA" id="ARBA00012438"/>
    </source>
</evidence>
<dbReference type="EMBL" id="LSLI01000075">
    <property type="protein sequence ID" value="KXS31433.1"/>
    <property type="molecule type" value="Genomic_DNA"/>
</dbReference>
<keyword evidence="4" id="KW-0808">Transferase</keyword>
<dbReference type="GO" id="GO:0005524">
    <property type="term" value="F:ATP binding"/>
    <property type="evidence" value="ECO:0007669"/>
    <property type="project" value="UniProtKB-KW"/>
</dbReference>
<organism evidence="10 11">
    <name type="scientific">Candidatus Gallionella acididurans</name>
    <dbReference type="NCBI Taxonomy" id="1796491"/>
    <lineage>
        <taxon>Bacteria</taxon>
        <taxon>Pseudomonadati</taxon>
        <taxon>Pseudomonadota</taxon>
        <taxon>Betaproteobacteria</taxon>
        <taxon>Nitrosomonadales</taxon>
        <taxon>Gallionellaceae</taxon>
        <taxon>Gallionella</taxon>
    </lineage>
</organism>
<dbReference type="InterPro" id="IPR011712">
    <property type="entry name" value="Sig_transdc_His_kin_sub3_dim/P"/>
</dbReference>
<dbReference type="GO" id="GO:0016020">
    <property type="term" value="C:membrane"/>
    <property type="evidence" value="ECO:0007669"/>
    <property type="project" value="InterPro"/>
</dbReference>
<gene>
    <name evidence="10" type="ORF">AWT59_2438</name>
</gene>
<dbReference type="Pfam" id="PF02518">
    <property type="entry name" value="HATPase_c"/>
    <property type="match status" value="1"/>
</dbReference>
<evidence type="ECO:0000256" key="7">
    <source>
        <dbReference type="ARBA" id="ARBA00022840"/>
    </source>
</evidence>
<dbReference type="EC" id="2.7.13.3" evidence="2"/>
<dbReference type="PATRIC" id="fig|1796491.3.peg.2660"/>
<dbReference type="InterPro" id="IPR003594">
    <property type="entry name" value="HATPase_dom"/>
</dbReference>
<evidence type="ECO:0000313" key="11">
    <source>
        <dbReference type="Proteomes" id="UP000070578"/>
    </source>
</evidence>
<dbReference type="GO" id="GO:0046983">
    <property type="term" value="F:protein dimerization activity"/>
    <property type="evidence" value="ECO:0007669"/>
    <property type="project" value="InterPro"/>
</dbReference>
<evidence type="ECO:0000256" key="4">
    <source>
        <dbReference type="ARBA" id="ARBA00022679"/>
    </source>
</evidence>
<reference evidence="10 11" key="2">
    <citation type="submission" date="2016-03" db="EMBL/GenBank/DDBJ databases">
        <title>New uncultured bacterium of the family Gallionellaceae from acid mine drainage: description and reconstruction of genome based on metagenomic analysis of microbial community.</title>
        <authorList>
            <person name="Kadnikov V."/>
            <person name="Ivasenko D."/>
            <person name="Beletsky A."/>
            <person name="Mardanov A."/>
            <person name="Danilova E."/>
            <person name="Pimenov N."/>
            <person name="Karnachuk O."/>
            <person name="Ravin N."/>
        </authorList>
    </citation>
    <scope>NUCLEOTIDE SEQUENCE [LARGE SCALE GENOMIC DNA]</scope>
    <source>
        <strain evidence="10">ShG14-8</strain>
    </source>
</reference>
<evidence type="ECO:0000259" key="9">
    <source>
        <dbReference type="SMART" id="SM00387"/>
    </source>
</evidence>
<sequence>MNHPSNLNLFKASLLVGLFMGKKASFVMNPVPTDFSWEINSDFIPTDIGWSTAVHTIIAPSAAQTGHFKLLLEELLESLIEAVNASAGIIRLPSPHGPIMQLFGSAGLSAELLKAECAVDSNCDICRRSISTGGIYSANLNACKSPQNCRYAGCKIESLITATIESRTTQKNTIGKLTLFFNETQDALEHTSKTVLACARMLSTIIEHNRSNRDTRRADLIAERQAIANEIHDSLAQSLVYTRMRTSLLLESIRKQNGRMATQYAQEIDEALESSQKTVRELITEFRCAMDPSGLMHALQTLTDQFRQRNDITLEYANLVACFELPLEYEIQVSHIVKEALANIAIHSRATHARLRVEYQGNCYVITIEDNGSGGCTFTPVEGHYGMMIMRERAQRIGGEIKVESSTEFGTRVQLSFPEPGSDRRNS</sequence>
<evidence type="ECO:0000256" key="1">
    <source>
        <dbReference type="ARBA" id="ARBA00000085"/>
    </source>
</evidence>
<reference evidence="10 11" key="1">
    <citation type="submission" date="2016-02" db="EMBL/GenBank/DDBJ databases">
        <authorList>
            <person name="Wen L."/>
            <person name="He K."/>
            <person name="Yang H."/>
        </authorList>
    </citation>
    <scope>NUCLEOTIDE SEQUENCE [LARGE SCALE GENOMIC DNA]</scope>
    <source>
        <strain evidence="10">ShG14-8</strain>
    </source>
</reference>
<feature type="domain" description="Histidine kinase/HSP90-like ATPase" evidence="9">
    <location>
        <begin position="328"/>
        <end position="421"/>
    </location>
</feature>
<dbReference type="InterPro" id="IPR036890">
    <property type="entry name" value="HATPase_C_sf"/>
</dbReference>
<dbReference type="PANTHER" id="PTHR24421">
    <property type="entry name" value="NITRATE/NITRITE SENSOR PROTEIN NARX-RELATED"/>
    <property type="match status" value="1"/>
</dbReference>
<dbReference type="GO" id="GO:0000155">
    <property type="term" value="F:phosphorelay sensor kinase activity"/>
    <property type="evidence" value="ECO:0007669"/>
    <property type="project" value="InterPro"/>
</dbReference>
<dbReference type="CDD" id="cd16917">
    <property type="entry name" value="HATPase_UhpB-NarQ-NarX-like"/>
    <property type="match status" value="1"/>
</dbReference>
<evidence type="ECO:0000256" key="8">
    <source>
        <dbReference type="ARBA" id="ARBA00023012"/>
    </source>
</evidence>
<protein>
    <recommendedName>
        <fullName evidence="2">histidine kinase</fullName>
        <ecNumber evidence="2">2.7.13.3</ecNumber>
    </recommendedName>
</protein>
<dbReference type="Pfam" id="PF07730">
    <property type="entry name" value="HisKA_3"/>
    <property type="match status" value="1"/>
</dbReference>
<dbReference type="Gene3D" id="1.20.5.1930">
    <property type="match status" value="1"/>
</dbReference>
<dbReference type="SMART" id="SM00387">
    <property type="entry name" value="HATPase_c"/>
    <property type="match status" value="1"/>
</dbReference>
<keyword evidence="7" id="KW-0067">ATP-binding</keyword>
<evidence type="ECO:0000313" key="10">
    <source>
        <dbReference type="EMBL" id="KXS31433.1"/>
    </source>
</evidence>
<dbReference type="PANTHER" id="PTHR24421:SF10">
    <property type="entry name" value="NITRATE_NITRITE SENSOR PROTEIN NARQ"/>
    <property type="match status" value="1"/>
</dbReference>
<accession>A0A139BRK6</accession>
<dbReference type="Proteomes" id="UP000070578">
    <property type="component" value="Unassembled WGS sequence"/>
</dbReference>
<dbReference type="SUPFAM" id="SSF55874">
    <property type="entry name" value="ATPase domain of HSP90 chaperone/DNA topoisomerase II/histidine kinase"/>
    <property type="match status" value="1"/>
</dbReference>
<keyword evidence="6 10" id="KW-0418">Kinase</keyword>
<comment type="caution">
    <text evidence="10">The sequence shown here is derived from an EMBL/GenBank/DDBJ whole genome shotgun (WGS) entry which is preliminary data.</text>
</comment>
<dbReference type="Gene3D" id="3.30.565.10">
    <property type="entry name" value="Histidine kinase-like ATPase, C-terminal domain"/>
    <property type="match status" value="1"/>
</dbReference>
<keyword evidence="3" id="KW-0597">Phosphoprotein</keyword>
<dbReference type="InterPro" id="IPR050482">
    <property type="entry name" value="Sensor_HK_TwoCompSys"/>
</dbReference>
<comment type="catalytic activity">
    <reaction evidence="1">
        <text>ATP + protein L-histidine = ADP + protein N-phospho-L-histidine.</text>
        <dbReference type="EC" id="2.7.13.3"/>
    </reaction>
</comment>